<keyword evidence="2" id="KW-0472">Membrane</keyword>
<evidence type="ECO:0000313" key="3">
    <source>
        <dbReference type="EMBL" id="GIM65055.1"/>
    </source>
</evidence>
<dbReference type="Proteomes" id="UP000681340">
    <property type="component" value="Unassembled WGS sequence"/>
</dbReference>
<sequence length="227" mass="23466">MRFSSALLFGVAVLSLMSAATELVFVNTDLSVYRDAYTGETGSGSRSIVSATLDILFAGGAALLAVLNGHGRKNARVTTYVLGGIFLLCGGLGNLSDPLHAPSESAGAGTVAQVMPAVYGLTAGLLDALTALAALTALVLLAVPPSNRFFEACHRNRYVLIVSPQPHPGYDTGGTGTPHPGYDMGTPHPFGIPAQRELPPHTGSIPAIDPWAEADSRPPSGDRPDHP</sequence>
<keyword evidence="4" id="KW-1185">Reference proteome</keyword>
<feature type="transmembrane region" description="Helical" evidence="2">
    <location>
        <begin position="116"/>
        <end position="141"/>
    </location>
</feature>
<protein>
    <submittedName>
        <fullName evidence="3">Uncharacterized protein</fullName>
    </submittedName>
</protein>
<feature type="region of interest" description="Disordered" evidence="1">
    <location>
        <begin position="195"/>
        <end position="227"/>
    </location>
</feature>
<gene>
    <name evidence="3" type="ORF">Aau02nite_14380</name>
</gene>
<organism evidence="3 4">
    <name type="scientific">Actinoplanes auranticolor</name>
    <dbReference type="NCBI Taxonomy" id="47988"/>
    <lineage>
        <taxon>Bacteria</taxon>
        <taxon>Bacillati</taxon>
        <taxon>Actinomycetota</taxon>
        <taxon>Actinomycetes</taxon>
        <taxon>Micromonosporales</taxon>
        <taxon>Micromonosporaceae</taxon>
        <taxon>Actinoplanes</taxon>
    </lineage>
</organism>
<keyword evidence="2" id="KW-1133">Transmembrane helix</keyword>
<name>A0A919S7W9_9ACTN</name>
<comment type="caution">
    <text evidence="3">The sequence shown here is derived from an EMBL/GenBank/DDBJ whole genome shotgun (WGS) entry which is preliminary data.</text>
</comment>
<dbReference type="EMBL" id="BOQL01000015">
    <property type="protein sequence ID" value="GIM65055.1"/>
    <property type="molecule type" value="Genomic_DNA"/>
</dbReference>
<feature type="compositionally biased region" description="Basic and acidic residues" evidence="1">
    <location>
        <begin position="214"/>
        <end position="227"/>
    </location>
</feature>
<feature type="transmembrane region" description="Helical" evidence="2">
    <location>
        <begin position="79"/>
        <end position="96"/>
    </location>
</feature>
<evidence type="ECO:0000313" key="4">
    <source>
        <dbReference type="Proteomes" id="UP000681340"/>
    </source>
</evidence>
<evidence type="ECO:0000256" key="2">
    <source>
        <dbReference type="SAM" id="Phobius"/>
    </source>
</evidence>
<proteinExistence type="predicted"/>
<accession>A0A919S7W9</accession>
<feature type="transmembrane region" description="Helical" evidence="2">
    <location>
        <begin position="44"/>
        <end position="67"/>
    </location>
</feature>
<dbReference type="AlphaFoldDB" id="A0A919S7W9"/>
<evidence type="ECO:0000256" key="1">
    <source>
        <dbReference type="SAM" id="MobiDB-lite"/>
    </source>
</evidence>
<reference evidence="3" key="1">
    <citation type="submission" date="2021-03" db="EMBL/GenBank/DDBJ databases">
        <title>Whole genome shotgun sequence of Actinoplanes auranticolor NBRC 12245.</title>
        <authorList>
            <person name="Komaki H."/>
            <person name="Tamura T."/>
        </authorList>
    </citation>
    <scope>NUCLEOTIDE SEQUENCE</scope>
    <source>
        <strain evidence="3">NBRC 12245</strain>
    </source>
</reference>
<keyword evidence="2" id="KW-0812">Transmembrane</keyword>